<feature type="chain" id="PRO_5034872775" description="Secreted protein" evidence="1">
    <location>
        <begin position="23"/>
        <end position="105"/>
    </location>
</feature>
<name>A0A8H3WIT5_9PEZI</name>
<keyword evidence="1" id="KW-0732">Signal</keyword>
<evidence type="ECO:0000313" key="3">
    <source>
        <dbReference type="Proteomes" id="UP000434172"/>
    </source>
</evidence>
<feature type="non-terminal residue" evidence="2">
    <location>
        <position position="1"/>
    </location>
</feature>
<evidence type="ECO:0000256" key="1">
    <source>
        <dbReference type="SAM" id="SignalP"/>
    </source>
</evidence>
<comment type="caution">
    <text evidence="2">The sequence shown here is derived from an EMBL/GenBank/DDBJ whole genome shotgun (WGS) entry which is preliminary data.</text>
</comment>
<protein>
    <recommendedName>
        <fullName evidence="4">Secreted protein</fullName>
    </recommendedName>
</protein>
<sequence length="105" mass="12531">SFRIISCLFGFALFCLFLPVSCFDALIPSYTRRSRQEHEKENIHDKKNEEALGRQDGRTLLLWFYSRAGVKNRQTRVWRCCWWKKIAWNRLCHATRAGIKLFAFT</sequence>
<keyword evidence="3" id="KW-1185">Reference proteome</keyword>
<evidence type="ECO:0008006" key="4">
    <source>
        <dbReference type="Google" id="ProtNLM"/>
    </source>
</evidence>
<gene>
    <name evidence="2" type="ORF">GQ607_006159</name>
</gene>
<organism evidence="2 3">
    <name type="scientific">Colletotrichum asianum</name>
    <dbReference type="NCBI Taxonomy" id="702518"/>
    <lineage>
        <taxon>Eukaryota</taxon>
        <taxon>Fungi</taxon>
        <taxon>Dikarya</taxon>
        <taxon>Ascomycota</taxon>
        <taxon>Pezizomycotina</taxon>
        <taxon>Sordariomycetes</taxon>
        <taxon>Hypocreomycetidae</taxon>
        <taxon>Glomerellales</taxon>
        <taxon>Glomerellaceae</taxon>
        <taxon>Colletotrichum</taxon>
        <taxon>Colletotrichum gloeosporioides species complex</taxon>
    </lineage>
</organism>
<reference evidence="2 3" key="1">
    <citation type="submission" date="2019-12" db="EMBL/GenBank/DDBJ databases">
        <title>A genome sequence resource for the geographically widespread anthracnose pathogen Colletotrichum asianum.</title>
        <authorList>
            <person name="Meng Y."/>
        </authorList>
    </citation>
    <scope>NUCLEOTIDE SEQUENCE [LARGE SCALE GENOMIC DNA]</scope>
    <source>
        <strain evidence="2 3">ICMP 18580</strain>
    </source>
</reference>
<evidence type="ECO:0000313" key="2">
    <source>
        <dbReference type="EMBL" id="KAF0326541.1"/>
    </source>
</evidence>
<dbReference type="AlphaFoldDB" id="A0A8H3WIT5"/>
<dbReference type="EMBL" id="WOWK01000029">
    <property type="protein sequence ID" value="KAF0326541.1"/>
    <property type="molecule type" value="Genomic_DNA"/>
</dbReference>
<accession>A0A8H3WIT5</accession>
<dbReference type="Proteomes" id="UP000434172">
    <property type="component" value="Unassembled WGS sequence"/>
</dbReference>
<proteinExistence type="predicted"/>
<feature type="signal peptide" evidence="1">
    <location>
        <begin position="1"/>
        <end position="22"/>
    </location>
</feature>